<dbReference type="Pfam" id="PF24664">
    <property type="entry name" value="Monjiviricetes_fusion"/>
    <property type="match status" value="1"/>
</dbReference>
<accession>A0AA39C2Y0</accession>
<keyword evidence="2" id="KW-1185">Reference proteome</keyword>
<evidence type="ECO:0000313" key="1">
    <source>
        <dbReference type="EMBL" id="KAK0156986.1"/>
    </source>
</evidence>
<organism evidence="1 2">
    <name type="scientific">Microctonus aethiopoides</name>
    <dbReference type="NCBI Taxonomy" id="144406"/>
    <lineage>
        <taxon>Eukaryota</taxon>
        <taxon>Metazoa</taxon>
        <taxon>Ecdysozoa</taxon>
        <taxon>Arthropoda</taxon>
        <taxon>Hexapoda</taxon>
        <taxon>Insecta</taxon>
        <taxon>Pterygota</taxon>
        <taxon>Neoptera</taxon>
        <taxon>Endopterygota</taxon>
        <taxon>Hymenoptera</taxon>
        <taxon>Apocrita</taxon>
        <taxon>Ichneumonoidea</taxon>
        <taxon>Braconidae</taxon>
        <taxon>Euphorinae</taxon>
        <taxon>Microctonus</taxon>
    </lineage>
</organism>
<name>A0AA39C2Y0_9HYME</name>
<gene>
    <name evidence="1" type="ORF">PV328_012042</name>
</gene>
<protein>
    <submittedName>
        <fullName evidence="1">Uncharacterized protein</fullName>
    </submittedName>
</protein>
<comment type="caution">
    <text evidence="1">The sequence shown here is derived from an EMBL/GenBank/DDBJ whole genome shotgun (WGS) entry which is preliminary data.</text>
</comment>
<reference evidence="1" key="1">
    <citation type="journal article" date="2023" name="bioRxiv">
        <title>Scaffold-level genome assemblies of two parasitoid biocontrol wasps reveal the parthenogenesis mechanism and an associated novel virus.</title>
        <authorList>
            <person name="Inwood S."/>
            <person name="Skelly J."/>
            <person name="Guhlin J."/>
            <person name="Harrop T."/>
            <person name="Goldson S."/>
            <person name="Dearden P."/>
        </authorList>
    </citation>
    <scope>NUCLEOTIDE SEQUENCE</scope>
    <source>
        <strain evidence="1">Irish</strain>
        <tissue evidence="1">Whole body</tissue>
    </source>
</reference>
<proteinExistence type="predicted"/>
<feature type="non-terminal residue" evidence="1">
    <location>
        <position position="104"/>
    </location>
</feature>
<reference evidence="1" key="2">
    <citation type="submission" date="2023-03" db="EMBL/GenBank/DDBJ databases">
        <authorList>
            <person name="Inwood S.N."/>
            <person name="Skelly J.G."/>
            <person name="Guhlin J."/>
            <person name="Harrop T.W.R."/>
            <person name="Goldson S.G."/>
            <person name="Dearden P.K."/>
        </authorList>
    </citation>
    <scope>NUCLEOTIDE SEQUENCE</scope>
    <source>
        <strain evidence="1">Irish</strain>
        <tissue evidence="1">Whole body</tissue>
    </source>
</reference>
<evidence type="ECO:0000313" key="2">
    <source>
        <dbReference type="Proteomes" id="UP001168990"/>
    </source>
</evidence>
<dbReference type="EMBL" id="JAQQBS010001794">
    <property type="protein sequence ID" value="KAK0156986.1"/>
    <property type="molecule type" value="Genomic_DNA"/>
</dbReference>
<dbReference type="Proteomes" id="UP001168990">
    <property type="component" value="Unassembled WGS sequence"/>
</dbReference>
<dbReference type="AlphaFoldDB" id="A0AA39C2Y0"/>
<sequence length="104" mass="11707">MNGTTDRPLKLAGKVDNEGNCRGSSFSDFYGSWDDVVVIGQIFITLQDYYATVQVDKNEITLRSRGSAQRIKDKSFNNYAQEIYSLTTEDITFALAVRGIIQKK</sequence>